<feature type="region of interest" description="Disordered" evidence="1">
    <location>
        <begin position="77"/>
        <end position="240"/>
    </location>
</feature>
<dbReference type="EMBL" id="FNJB01000005">
    <property type="protein sequence ID" value="SDO83318.1"/>
    <property type="molecule type" value="Genomic_DNA"/>
</dbReference>
<name>A0A1H0MS96_9PSEU</name>
<organism evidence="2 3">
    <name type="scientific">Actinokineospora alba</name>
    <dbReference type="NCBI Taxonomy" id="504798"/>
    <lineage>
        <taxon>Bacteria</taxon>
        <taxon>Bacillati</taxon>
        <taxon>Actinomycetota</taxon>
        <taxon>Actinomycetes</taxon>
        <taxon>Pseudonocardiales</taxon>
        <taxon>Pseudonocardiaceae</taxon>
        <taxon>Actinokineospora</taxon>
    </lineage>
</organism>
<evidence type="ECO:0008006" key="4">
    <source>
        <dbReference type="Google" id="ProtNLM"/>
    </source>
</evidence>
<keyword evidence="3" id="KW-1185">Reference proteome</keyword>
<dbReference type="STRING" id="504798.SAMN05421871_10291"/>
<gene>
    <name evidence="2" type="ORF">SAMN05192558_10541</name>
</gene>
<dbReference type="Proteomes" id="UP000199651">
    <property type="component" value="Unassembled WGS sequence"/>
</dbReference>
<feature type="compositionally biased region" description="Pro residues" evidence="1">
    <location>
        <begin position="174"/>
        <end position="193"/>
    </location>
</feature>
<evidence type="ECO:0000256" key="1">
    <source>
        <dbReference type="SAM" id="MobiDB-lite"/>
    </source>
</evidence>
<dbReference type="AlphaFoldDB" id="A0A1H0MS96"/>
<evidence type="ECO:0000313" key="3">
    <source>
        <dbReference type="Proteomes" id="UP000199651"/>
    </source>
</evidence>
<reference evidence="3" key="1">
    <citation type="submission" date="2016-10" db="EMBL/GenBank/DDBJ databases">
        <authorList>
            <person name="Varghese N."/>
            <person name="Submissions S."/>
        </authorList>
    </citation>
    <scope>NUCLEOTIDE SEQUENCE [LARGE SCALE GENOMIC DNA]</scope>
    <source>
        <strain evidence="3">IBRC-M 10655</strain>
    </source>
</reference>
<proteinExistence type="predicted"/>
<sequence length="369" mass="38666">MRSVTDPMDARVLGVVAEMGRAAVHEVAARLGMDPREVASRLVALSAAGVPLLVGVECDQAGVRAALARMTPPTNYGAPAPGHAGPGQGVHGTPSGVYGAQGTPSGVYVAQQTPPGQPYGAQGTPSGAYGAQGTPSGVYPPSPPAGYQQQPYQPQQQQQQFPPSGPHQVRTGPPSQPFPTPTGPPSQPFPTPAEPISTWGPPGSSSWARGDQPPATTMADDRTRPTTRPRRQGVAGETLEAEGLEGERLSIQLVEVVDPADYLFTAAGYRLQAGERSVVVHTELTNRGTVRFGTLPDLYLVLVTPDGKSMSKAPVSLSSRPPHRIGVAPGETAGGHTVYVVPEDLEITAVQWSPRPDEESRTLTWKIEN</sequence>
<protein>
    <recommendedName>
        <fullName evidence="4">AsnC-type helix-turn-helix domain-containing protein</fullName>
    </recommendedName>
</protein>
<accession>A0A1H0MS96</accession>
<evidence type="ECO:0000313" key="2">
    <source>
        <dbReference type="EMBL" id="SDO83318.1"/>
    </source>
</evidence>
<feature type="compositionally biased region" description="Low complexity" evidence="1">
    <location>
        <begin position="145"/>
        <end position="173"/>
    </location>
</feature>